<evidence type="ECO:0000313" key="3">
    <source>
        <dbReference type="Proteomes" id="UP000609802"/>
    </source>
</evidence>
<comment type="caution">
    <text evidence="2">The sequence shown here is derived from an EMBL/GenBank/DDBJ whole genome shotgun (WGS) entry which is preliminary data.</text>
</comment>
<dbReference type="EMBL" id="BNCH01000001">
    <property type="protein sequence ID" value="GHE86223.1"/>
    <property type="molecule type" value="Genomic_DNA"/>
</dbReference>
<keyword evidence="1" id="KW-0732">Signal</keyword>
<reference evidence="3" key="1">
    <citation type="journal article" date="2019" name="Int. J. Syst. Evol. Microbiol.">
        <title>The Global Catalogue of Microorganisms (GCM) 10K type strain sequencing project: providing services to taxonomists for standard genome sequencing and annotation.</title>
        <authorList>
            <consortium name="The Broad Institute Genomics Platform"/>
            <consortium name="The Broad Institute Genome Sequencing Center for Infectious Disease"/>
            <person name="Wu L."/>
            <person name="Ma J."/>
        </authorList>
    </citation>
    <scope>NUCLEOTIDE SEQUENCE [LARGE SCALE GENOMIC DNA]</scope>
    <source>
        <strain evidence="3">KCTC 42443</strain>
    </source>
</reference>
<gene>
    <name evidence="2" type="ORF">GCM10016455_02140</name>
</gene>
<dbReference type="Proteomes" id="UP000609802">
    <property type="component" value="Unassembled WGS sequence"/>
</dbReference>
<dbReference type="Gene3D" id="2.40.160.60">
    <property type="entry name" value="Outer membrane protein transport protein (OMPP1/FadL/TodX)"/>
    <property type="match status" value="1"/>
</dbReference>
<keyword evidence="3" id="KW-1185">Reference proteome</keyword>
<dbReference type="SUPFAM" id="SSF56935">
    <property type="entry name" value="Porins"/>
    <property type="match status" value="1"/>
</dbReference>
<evidence type="ECO:0008006" key="4">
    <source>
        <dbReference type="Google" id="ProtNLM"/>
    </source>
</evidence>
<evidence type="ECO:0000313" key="2">
    <source>
        <dbReference type="EMBL" id="GHE86223.1"/>
    </source>
</evidence>
<accession>A0ABQ3IMQ2</accession>
<name>A0ABQ3IMQ2_9RHOB</name>
<feature type="signal peptide" evidence="1">
    <location>
        <begin position="1"/>
        <end position="24"/>
    </location>
</feature>
<proteinExistence type="predicted"/>
<organism evidence="2 3">
    <name type="scientific">Aliiroseovarius zhejiangensis</name>
    <dbReference type="NCBI Taxonomy" id="1632025"/>
    <lineage>
        <taxon>Bacteria</taxon>
        <taxon>Pseudomonadati</taxon>
        <taxon>Pseudomonadota</taxon>
        <taxon>Alphaproteobacteria</taxon>
        <taxon>Rhodobacterales</taxon>
        <taxon>Paracoccaceae</taxon>
        <taxon>Aliiroseovarius</taxon>
    </lineage>
</organism>
<dbReference type="RefSeq" id="WP_191284627.1">
    <property type="nucleotide sequence ID" value="NZ_BNCH01000001.1"/>
</dbReference>
<protein>
    <recommendedName>
        <fullName evidence="4">Porin</fullName>
    </recommendedName>
</protein>
<evidence type="ECO:0000256" key="1">
    <source>
        <dbReference type="SAM" id="SignalP"/>
    </source>
</evidence>
<sequence>MTHLKKILFTSVCAATLGAMPAAAMELTGGDISLGYSAFSEDSDLSRMAVEGSLELGINRAFSVQFDLSHYEFGFVNEGVTSGAVHAIYHFNDTTSAGLFYGRESNSFTSIDFYGAEVGRDFGALDLEAYVGFGDESGVSATAFGIAGAYQLNDHFSVGAAYDRVDFEGDVHIYTTAFRANYEPAENVTLYGEVGSAGIGATAFGVTANLSSTYLGLGVEYAFGAKRGATFGERGLTRLLPGL</sequence>
<feature type="chain" id="PRO_5047438779" description="Porin" evidence="1">
    <location>
        <begin position="25"/>
        <end position="243"/>
    </location>
</feature>